<evidence type="ECO:0000256" key="1">
    <source>
        <dbReference type="ARBA" id="ARBA00004123"/>
    </source>
</evidence>
<evidence type="ECO:0000256" key="4">
    <source>
        <dbReference type="ARBA" id="ARBA00022833"/>
    </source>
</evidence>
<proteinExistence type="predicted"/>
<dbReference type="AlphaFoldDB" id="A0A915DTN5"/>
<evidence type="ECO:0000313" key="6">
    <source>
        <dbReference type="Proteomes" id="UP000887574"/>
    </source>
</evidence>
<evidence type="ECO:0000256" key="3">
    <source>
        <dbReference type="ARBA" id="ARBA00022771"/>
    </source>
</evidence>
<dbReference type="GO" id="GO:0008270">
    <property type="term" value="F:zinc ion binding"/>
    <property type="evidence" value="ECO:0007669"/>
    <property type="project" value="UniProtKB-KW"/>
</dbReference>
<sequence>MVRLVQNFKRNTKGKEKLEKILLGVFYNGIPNSAKCEELLRTDNILKSSNAMRCRICKGNNKDHIVERNDLGTKGLGSHLYYIHRKEFDKLVHQSLSFVTQKRVGMSTQMDTLVAKFIINKNLCFSVVEDASFSAILEKAFPGHTRKKLSDEIIPTMADKMSQDLSNQMSGQIVALTSDGWQNLQVRRLFKRHCNWVDSKFKRHDYVLAVNPYRAGTHIDSVVGLVRDDASNMRPSAVKQDRISSTLAFEFAKCEIYERPTSLKSSNAMKMQNLQGKQQGSHRGEETTLALKDWEDLYYIHRKEFRQTVEAPTQAKQVQFLTPI</sequence>
<evidence type="ECO:0000256" key="5">
    <source>
        <dbReference type="ARBA" id="ARBA00023242"/>
    </source>
</evidence>
<accession>A0A915DTN5</accession>
<reference evidence="7" key="1">
    <citation type="submission" date="2022-11" db="UniProtKB">
        <authorList>
            <consortium name="WormBaseParasite"/>
        </authorList>
    </citation>
    <scope>IDENTIFICATION</scope>
</reference>
<keyword evidence="2" id="KW-0479">Metal-binding</keyword>
<keyword evidence="5" id="KW-0539">Nucleus</keyword>
<dbReference type="PANTHER" id="PTHR46481:SF10">
    <property type="entry name" value="ZINC FINGER BED DOMAIN-CONTAINING PROTEIN 39"/>
    <property type="match status" value="1"/>
</dbReference>
<protein>
    <submittedName>
        <fullName evidence="7">DUF659 domain-containing protein</fullName>
    </submittedName>
</protein>
<evidence type="ECO:0000256" key="2">
    <source>
        <dbReference type="ARBA" id="ARBA00022723"/>
    </source>
</evidence>
<comment type="subcellular location">
    <subcellularLocation>
        <location evidence="1">Nucleus</location>
    </subcellularLocation>
</comment>
<evidence type="ECO:0000313" key="7">
    <source>
        <dbReference type="WBParaSite" id="jg23544.1"/>
    </source>
</evidence>
<dbReference type="GO" id="GO:0005634">
    <property type="term" value="C:nucleus"/>
    <property type="evidence" value="ECO:0007669"/>
    <property type="project" value="UniProtKB-SubCell"/>
</dbReference>
<organism evidence="6 7">
    <name type="scientific">Ditylenchus dipsaci</name>
    <dbReference type="NCBI Taxonomy" id="166011"/>
    <lineage>
        <taxon>Eukaryota</taxon>
        <taxon>Metazoa</taxon>
        <taxon>Ecdysozoa</taxon>
        <taxon>Nematoda</taxon>
        <taxon>Chromadorea</taxon>
        <taxon>Rhabditida</taxon>
        <taxon>Tylenchina</taxon>
        <taxon>Tylenchomorpha</taxon>
        <taxon>Sphaerularioidea</taxon>
        <taxon>Anguinidae</taxon>
        <taxon>Anguininae</taxon>
        <taxon>Ditylenchus</taxon>
    </lineage>
</organism>
<dbReference type="WBParaSite" id="jg23544.1">
    <property type="protein sequence ID" value="jg23544.1"/>
    <property type="gene ID" value="jg23544"/>
</dbReference>
<dbReference type="InterPro" id="IPR052035">
    <property type="entry name" value="ZnF_BED_domain_contain"/>
</dbReference>
<name>A0A915DTN5_9BILA</name>
<dbReference type="Proteomes" id="UP000887574">
    <property type="component" value="Unplaced"/>
</dbReference>
<keyword evidence="3" id="KW-0863">Zinc-finger</keyword>
<keyword evidence="6" id="KW-1185">Reference proteome</keyword>
<dbReference type="PANTHER" id="PTHR46481">
    <property type="entry name" value="ZINC FINGER BED DOMAIN-CONTAINING PROTEIN 4"/>
    <property type="match status" value="1"/>
</dbReference>
<keyword evidence="4" id="KW-0862">Zinc</keyword>